<gene>
    <name evidence="1" type="ORF">SDC9_51393</name>
</gene>
<protein>
    <submittedName>
        <fullName evidence="1">Uncharacterized protein</fullName>
    </submittedName>
</protein>
<dbReference type="AlphaFoldDB" id="A0A644WNR2"/>
<reference evidence="1" key="1">
    <citation type="submission" date="2019-08" db="EMBL/GenBank/DDBJ databases">
        <authorList>
            <person name="Kucharzyk K."/>
            <person name="Murdoch R.W."/>
            <person name="Higgins S."/>
            <person name="Loffler F."/>
        </authorList>
    </citation>
    <scope>NUCLEOTIDE SEQUENCE</scope>
</reference>
<comment type="caution">
    <text evidence="1">The sequence shown here is derived from an EMBL/GenBank/DDBJ whole genome shotgun (WGS) entry which is preliminary data.</text>
</comment>
<proteinExistence type="predicted"/>
<accession>A0A644WNR2</accession>
<organism evidence="1">
    <name type="scientific">bioreactor metagenome</name>
    <dbReference type="NCBI Taxonomy" id="1076179"/>
    <lineage>
        <taxon>unclassified sequences</taxon>
        <taxon>metagenomes</taxon>
        <taxon>ecological metagenomes</taxon>
    </lineage>
</organism>
<name>A0A644WNR2_9ZZZZ</name>
<sequence length="170" mass="18690">MPHDEHCGCGCGHDHAHSHRDDAPAAPIEATKNQKDFLHQLSHYHYLPVARFSIRDSREADFVSTALAPVFLRSAADDMATVKEAGVFLQELEDVGLITLDYDIPLNGYEYAEYKASALYEYFCATVAEGASRPNFLGNTPELELGSIALTEAGEKIAAEHCGQDHHHHG</sequence>
<dbReference type="EMBL" id="VSSQ01001101">
    <property type="protein sequence ID" value="MPM05108.1"/>
    <property type="molecule type" value="Genomic_DNA"/>
</dbReference>
<evidence type="ECO:0000313" key="1">
    <source>
        <dbReference type="EMBL" id="MPM05108.1"/>
    </source>
</evidence>